<sequence>MANTHPGTSSSDHPIAYLSDVEGIWEKLDSFCQDNPHVHLEAGERLVVRPGATFIYGGDAVDRGPDGLRVVRTLLEARRRQPSQVVLLAGNRDINKLRLLRELNGHPLPKTPADVRASPRPVLLRWIFDHTMGARGAFEFRREELERTGTPVSEEDVVDSFLEDVRPGGPMRDYLSACQLAHRIGNTLFVHGGVHERSLGVVPTGEHVEGVDAWVEVINRWYREQLSAFREERFEPDGTPAWEPLIAYQAPTPGERINLGSVVYGRMADTLNHPGLPSPALIETLARSGIHRVVVGHTPSGDCPSVLREESFELILADNSYGRVEGASRVFLRDDSIYVEGQVKLDDGRLERLRFQLALGDTASPIGRQLLDTGQLVKGPLESGDWLLFRALPRFQVEQLPVAPSALEGRALGPVRAAAQRQV</sequence>
<evidence type="ECO:0000313" key="4">
    <source>
        <dbReference type="Proteomes" id="UP000035579"/>
    </source>
</evidence>
<dbReference type="Pfam" id="PF00149">
    <property type="entry name" value="Metallophos"/>
    <property type="match status" value="1"/>
</dbReference>
<keyword evidence="5" id="KW-1185">Reference proteome</keyword>
<reference evidence="3 5" key="2">
    <citation type="submission" date="2018-08" db="EMBL/GenBank/DDBJ databases">
        <title>Genomic Encyclopedia of Archaeal and Bacterial Type Strains, Phase II (KMG-II): from individual species to whole genera.</title>
        <authorList>
            <person name="Goeker M."/>
        </authorList>
    </citation>
    <scope>NUCLEOTIDE SEQUENCE [LARGE SCALE GENOMIC DNA]</scope>
    <source>
        <strain evidence="3 5">DSM 2261</strain>
    </source>
</reference>
<dbReference type="GO" id="GO:0016787">
    <property type="term" value="F:hydrolase activity"/>
    <property type="evidence" value="ECO:0007669"/>
    <property type="project" value="InterPro"/>
</dbReference>
<accession>A0AAC8QGH6</accession>
<organism evidence="2 4">
    <name type="scientific">Archangium gephyra</name>
    <dbReference type="NCBI Taxonomy" id="48"/>
    <lineage>
        <taxon>Bacteria</taxon>
        <taxon>Pseudomonadati</taxon>
        <taxon>Myxococcota</taxon>
        <taxon>Myxococcia</taxon>
        <taxon>Myxococcales</taxon>
        <taxon>Cystobacterineae</taxon>
        <taxon>Archangiaceae</taxon>
        <taxon>Archangium</taxon>
    </lineage>
</organism>
<evidence type="ECO:0000313" key="5">
    <source>
        <dbReference type="Proteomes" id="UP000256345"/>
    </source>
</evidence>
<proteinExistence type="predicted"/>
<feature type="domain" description="Calcineurin-like phosphoesterase" evidence="1">
    <location>
        <begin position="14"/>
        <end position="299"/>
    </location>
</feature>
<protein>
    <submittedName>
        <fullName evidence="3">Calcineurin-like phosphoesterase family protein</fullName>
    </submittedName>
</protein>
<name>A0AAC8QGH6_9BACT</name>
<dbReference type="InterPro" id="IPR029052">
    <property type="entry name" value="Metallo-depent_PP-like"/>
</dbReference>
<dbReference type="EMBL" id="QUMU01000005">
    <property type="protein sequence ID" value="REG31679.1"/>
    <property type="molecule type" value="Genomic_DNA"/>
</dbReference>
<gene>
    <name evidence="2" type="ORF">AA314_08660</name>
    <name evidence="3" type="ORF">ATI61_1053</name>
</gene>
<evidence type="ECO:0000313" key="3">
    <source>
        <dbReference type="EMBL" id="REG31679.1"/>
    </source>
</evidence>
<dbReference type="EMBL" id="CP011509">
    <property type="protein sequence ID" value="AKJ07034.1"/>
    <property type="molecule type" value="Genomic_DNA"/>
</dbReference>
<dbReference type="PANTHER" id="PTHR42254:SF1">
    <property type="entry name" value="CALCINEURIN-LIKE PHOSPHOESTERASE DOMAIN-CONTAINING PROTEIN"/>
    <property type="match status" value="1"/>
</dbReference>
<evidence type="ECO:0000313" key="2">
    <source>
        <dbReference type="EMBL" id="AKJ07034.1"/>
    </source>
</evidence>
<dbReference type="Proteomes" id="UP000035579">
    <property type="component" value="Chromosome"/>
</dbReference>
<dbReference type="InterPro" id="IPR004843">
    <property type="entry name" value="Calcineurin-like_PHP"/>
</dbReference>
<dbReference type="AlphaFoldDB" id="A0AAC8QGH6"/>
<reference evidence="2 4" key="1">
    <citation type="submission" date="2015-05" db="EMBL/GenBank/DDBJ databases">
        <title>Genome assembly of Archangium gephyra DSM 2261.</title>
        <authorList>
            <person name="Sharma G."/>
            <person name="Subramanian S."/>
        </authorList>
    </citation>
    <scope>NUCLEOTIDE SEQUENCE [LARGE SCALE GENOMIC DNA]</scope>
    <source>
        <strain evidence="2 4">DSM 2261</strain>
    </source>
</reference>
<dbReference type="SUPFAM" id="SSF56300">
    <property type="entry name" value="Metallo-dependent phosphatases"/>
    <property type="match status" value="1"/>
</dbReference>
<dbReference type="Proteomes" id="UP000256345">
    <property type="component" value="Unassembled WGS sequence"/>
</dbReference>
<evidence type="ECO:0000259" key="1">
    <source>
        <dbReference type="Pfam" id="PF00149"/>
    </source>
</evidence>
<dbReference type="RefSeq" id="WP_047860164.1">
    <property type="nucleotide sequence ID" value="NZ_CP011509.1"/>
</dbReference>
<dbReference type="Gene3D" id="3.60.21.10">
    <property type="match status" value="1"/>
</dbReference>
<dbReference type="PANTHER" id="PTHR42254">
    <property type="entry name" value="METALLOPHOS DOMAIN-CONTAINING PROTEIN"/>
    <property type="match status" value="1"/>
</dbReference>
<dbReference type="KEGG" id="age:AA314_08660"/>